<gene>
    <name evidence="3" type="ORF">IDH44_18945</name>
</gene>
<dbReference type="RefSeq" id="WP_190920387.1">
    <property type="nucleotide sequence ID" value="NZ_JACXIZ010000035.1"/>
</dbReference>
<dbReference type="Gene3D" id="3.20.20.70">
    <property type="entry name" value="Aldolase class I"/>
    <property type="match status" value="1"/>
</dbReference>
<dbReference type="SUPFAM" id="SSF102110">
    <property type="entry name" value="(2r)-phospho-3-sulfolactate synthase ComA"/>
    <property type="match status" value="1"/>
</dbReference>
<comment type="similarity">
    <text evidence="1">Belongs to the phosphosulfolactate synthase family.</text>
</comment>
<protein>
    <submittedName>
        <fullName evidence="3">Phosphosulfolactate synthase</fullName>
    </submittedName>
</protein>
<name>A0A927BVV5_9BACL</name>
<reference evidence="3" key="1">
    <citation type="submission" date="2020-09" db="EMBL/GenBank/DDBJ databases">
        <title>A novel bacterium of genus Paenibacillus, isolated from South China Sea.</title>
        <authorList>
            <person name="Huang H."/>
            <person name="Mo K."/>
            <person name="Hu Y."/>
        </authorList>
    </citation>
    <scope>NUCLEOTIDE SEQUENCE</scope>
    <source>
        <strain evidence="3">IB182496</strain>
    </source>
</reference>
<keyword evidence="4" id="KW-1185">Reference proteome</keyword>
<accession>A0A927BVV5</accession>
<dbReference type="EMBL" id="JACXIZ010000035">
    <property type="protein sequence ID" value="MBD2847282.1"/>
    <property type="molecule type" value="Genomic_DNA"/>
</dbReference>
<comment type="caution">
    <text evidence="3">The sequence shown here is derived from an EMBL/GenBank/DDBJ whole genome shotgun (WGS) entry which is preliminary data.</text>
</comment>
<dbReference type="InterPro" id="IPR003830">
    <property type="entry name" value="ComA_synth"/>
</dbReference>
<evidence type="ECO:0000313" key="4">
    <source>
        <dbReference type="Proteomes" id="UP000621560"/>
    </source>
</evidence>
<feature type="compositionally biased region" description="Polar residues" evidence="2">
    <location>
        <begin position="1"/>
        <end position="10"/>
    </location>
</feature>
<sequence length="292" mass="31328">MNEASLQASWPPQLRDPKGMRGQYRQGGRPVQEADRQASGFTMVMDKGLGSHAFGDLLEVAGPYMDCIKLGFGTSVLYDEQLLQEKLAAARRHGILVMPGGTLLEAAVSQQVAGAFFDAVCAAGFSAVEVSDGTIELDRRRRSELIAEGVKRGLRVFTEYGKKSEGSAIEAIELARTVEADIRAGADLVIVEARESGLNIGLFDERGECREGVLEAAAAAVRELGDVLWEAPLKTQQNQLLTRFGPGVHLGNIAPGDCVALEAMRRGLRSDTFVAPVDASANQSSDGYIYVI</sequence>
<evidence type="ECO:0000256" key="1">
    <source>
        <dbReference type="ARBA" id="ARBA00010424"/>
    </source>
</evidence>
<dbReference type="InterPro" id="IPR036112">
    <property type="entry name" value="ComA_synth_sf"/>
</dbReference>
<dbReference type="Proteomes" id="UP000621560">
    <property type="component" value="Unassembled WGS sequence"/>
</dbReference>
<feature type="region of interest" description="Disordered" evidence="2">
    <location>
        <begin position="1"/>
        <end position="34"/>
    </location>
</feature>
<evidence type="ECO:0000256" key="2">
    <source>
        <dbReference type="SAM" id="MobiDB-lite"/>
    </source>
</evidence>
<dbReference type="AlphaFoldDB" id="A0A927BVV5"/>
<proteinExistence type="inferred from homology"/>
<dbReference type="Pfam" id="PF02679">
    <property type="entry name" value="ComA"/>
    <property type="match status" value="1"/>
</dbReference>
<organism evidence="3 4">
    <name type="scientific">Paenibacillus sabuli</name>
    <dbReference type="NCBI Taxonomy" id="2772509"/>
    <lineage>
        <taxon>Bacteria</taxon>
        <taxon>Bacillati</taxon>
        <taxon>Bacillota</taxon>
        <taxon>Bacilli</taxon>
        <taxon>Bacillales</taxon>
        <taxon>Paenibacillaceae</taxon>
        <taxon>Paenibacillus</taxon>
    </lineage>
</organism>
<evidence type="ECO:0000313" key="3">
    <source>
        <dbReference type="EMBL" id="MBD2847282.1"/>
    </source>
</evidence>
<dbReference type="InterPro" id="IPR013785">
    <property type="entry name" value="Aldolase_TIM"/>
</dbReference>